<dbReference type="SMART" id="SM00248">
    <property type="entry name" value="ANK"/>
    <property type="match status" value="9"/>
</dbReference>
<accession>A0A6V8QZB3</accession>
<feature type="repeat" description="ANK" evidence="3">
    <location>
        <begin position="233"/>
        <end position="265"/>
    </location>
</feature>
<comment type="caution">
    <text evidence="4">The sequence shown here is derived from an EMBL/GenBank/DDBJ whole genome shotgun (WGS) entry which is preliminary data.</text>
</comment>
<dbReference type="Pfam" id="PF12796">
    <property type="entry name" value="Ank_2"/>
    <property type="match status" value="3"/>
</dbReference>
<dbReference type="OrthoDB" id="4900122at2759"/>
<dbReference type="Pfam" id="PF00023">
    <property type="entry name" value="Ank"/>
    <property type="match status" value="1"/>
</dbReference>
<organism evidence="4 5">
    <name type="scientific">Trichoderma asperellum</name>
    <name type="common">Filamentous fungus</name>
    <dbReference type="NCBI Taxonomy" id="101201"/>
    <lineage>
        <taxon>Eukaryota</taxon>
        <taxon>Fungi</taxon>
        <taxon>Dikarya</taxon>
        <taxon>Ascomycota</taxon>
        <taxon>Pezizomycotina</taxon>
        <taxon>Sordariomycetes</taxon>
        <taxon>Hypocreomycetidae</taxon>
        <taxon>Hypocreales</taxon>
        <taxon>Hypocreaceae</taxon>
        <taxon>Trichoderma</taxon>
    </lineage>
</organism>
<evidence type="ECO:0000256" key="1">
    <source>
        <dbReference type="ARBA" id="ARBA00022737"/>
    </source>
</evidence>
<dbReference type="PROSITE" id="PS50297">
    <property type="entry name" value="ANK_REP_REGION"/>
    <property type="match status" value="4"/>
</dbReference>
<dbReference type="PANTHER" id="PTHR24189">
    <property type="entry name" value="MYOTROPHIN"/>
    <property type="match status" value="1"/>
</dbReference>
<keyword evidence="1" id="KW-0677">Repeat</keyword>
<dbReference type="PROSITE" id="PS50088">
    <property type="entry name" value="ANK_REPEAT"/>
    <property type="match status" value="4"/>
</dbReference>
<proteinExistence type="predicted"/>
<name>A0A6V8QZB3_TRIAP</name>
<keyword evidence="2 3" id="KW-0040">ANK repeat</keyword>
<dbReference type="InterPro" id="IPR036770">
    <property type="entry name" value="Ankyrin_rpt-contain_sf"/>
</dbReference>
<reference evidence="4 5" key="1">
    <citation type="submission" date="2020-07" db="EMBL/GenBank/DDBJ databases">
        <title>Trichoderma asperellum IC-1 whole genome shotgun sequence.</title>
        <authorList>
            <person name="Kanamasa S."/>
            <person name="Takahashi H."/>
        </authorList>
    </citation>
    <scope>NUCLEOTIDE SEQUENCE [LARGE SCALE GENOMIC DNA]</scope>
    <source>
        <strain evidence="4 5">IC-1</strain>
    </source>
</reference>
<dbReference type="Proteomes" id="UP000517252">
    <property type="component" value="Unassembled WGS sequence"/>
</dbReference>
<dbReference type="InterPro" id="IPR002110">
    <property type="entry name" value="Ankyrin_rpt"/>
</dbReference>
<gene>
    <name evidence="4" type="ORF">TASIC1_0005055100</name>
</gene>
<evidence type="ECO:0000313" key="5">
    <source>
        <dbReference type="Proteomes" id="UP000517252"/>
    </source>
</evidence>
<feature type="repeat" description="ANK" evidence="3">
    <location>
        <begin position="75"/>
        <end position="107"/>
    </location>
</feature>
<sequence length="513" mass="56546">MEIVRLLTENGAVEGETVVSGIVVNRDDSLYRDERVWDFSTARPAAVTSVCSAAVEILKLLLDNGAKLYQSDFTDSGSALHSACIDRNQEKARWLLDRGADVNAESDKYGTPLHAVMKFIPTTRRISKEEEDRLKKETVLIVQLLISKGACVNQVNQKGDHQDTPLQAACGNELIDVETVRLLLKHGADINAEGGKHGTALGAACATYRPNDVVQLVQLLIRHGANVNENHEKSAAPLTIACRGGDEKLIRLLIESGADVRHQNYAAWYAAVQGRSVGMLRLLLDQAVDINYVHEEYGTALNAAIEEWDTRYGRMQEWHDTLGFLLEHGADANIKSGKFGFALQTACAPEYRYSVHFPSDINIISERTKFLLEQCPGINVNAQGGMFGSALQAAAFSGQTESVQLLLGRGADVDARGGMYGSALNAAIIGGYWDIVEILLQAKATPDYCLQQQPDEEWLRHVGEKCPRRVGRRYENENEIKNENENEKKDGRAAVARYRKFWEVESGSTAESG</sequence>
<dbReference type="AlphaFoldDB" id="A0A6V8QZB3"/>
<dbReference type="Gene3D" id="1.25.40.20">
    <property type="entry name" value="Ankyrin repeat-containing domain"/>
    <property type="match status" value="2"/>
</dbReference>
<feature type="repeat" description="ANK" evidence="3">
    <location>
        <begin position="161"/>
        <end position="195"/>
    </location>
</feature>
<evidence type="ECO:0000256" key="3">
    <source>
        <dbReference type="PROSITE-ProRule" id="PRU00023"/>
    </source>
</evidence>
<dbReference type="EMBL" id="BLZH01000005">
    <property type="protein sequence ID" value="GFP55693.1"/>
    <property type="molecule type" value="Genomic_DNA"/>
</dbReference>
<protein>
    <submittedName>
        <fullName evidence="4">Putative ankyrin repeat protein L93</fullName>
    </submittedName>
</protein>
<evidence type="ECO:0000256" key="2">
    <source>
        <dbReference type="ARBA" id="ARBA00023043"/>
    </source>
</evidence>
<dbReference type="PANTHER" id="PTHR24189:SF50">
    <property type="entry name" value="ANKYRIN REPEAT AND SOCS BOX PROTEIN 2"/>
    <property type="match status" value="1"/>
</dbReference>
<dbReference type="InterPro" id="IPR050745">
    <property type="entry name" value="Multifunctional_regulatory"/>
</dbReference>
<evidence type="ECO:0000313" key="4">
    <source>
        <dbReference type="EMBL" id="GFP55693.1"/>
    </source>
</evidence>
<feature type="repeat" description="ANK" evidence="3">
    <location>
        <begin position="389"/>
        <end position="418"/>
    </location>
</feature>
<dbReference type="SUPFAM" id="SSF48403">
    <property type="entry name" value="Ankyrin repeat"/>
    <property type="match status" value="1"/>
</dbReference>